<dbReference type="Proteomes" id="UP001596620">
    <property type="component" value="Unassembled WGS sequence"/>
</dbReference>
<dbReference type="InterPro" id="IPR049142">
    <property type="entry name" value="MS_channel_1st"/>
</dbReference>
<dbReference type="InterPro" id="IPR006685">
    <property type="entry name" value="MscS_channel_2nd"/>
</dbReference>
<dbReference type="Pfam" id="PF21088">
    <property type="entry name" value="MS_channel_1st"/>
    <property type="match status" value="1"/>
</dbReference>
<dbReference type="PANTHER" id="PTHR30460:SF0">
    <property type="entry name" value="MODERATE CONDUCTANCE MECHANOSENSITIVE CHANNEL YBIO"/>
    <property type="match status" value="1"/>
</dbReference>
<sequence length="300" mass="33928">MDFFADVFHSIYDYITSETLWMTVGKTILKMVAIILVAFVLKHLGNKVINTVFRDKKKSRIKLTTNRREQTLKNLSKNILSYLIMFLATMMILDAFNIPIKTMLAGAGIAGLAIGFGAQSLVSDIIAGFFIIFEDQFSVGDYIETGEIEGDVEIIGLRTTKLRSYYGQTYVIPNGKIDIVTNYSASNGFAMVEVNVPYETDIMNIEKIISNVLTTLPYKYEIFVGEPEINGLQALELSNYVMRIRAETLPVMQWAGGRLIRKEVKENLFEQGIDIPSPRIVFSSKDDHKKSDYREVQQQG</sequence>
<keyword evidence="12" id="KW-1185">Reference proteome</keyword>
<dbReference type="SUPFAM" id="SSF82861">
    <property type="entry name" value="Mechanosensitive channel protein MscS (YggB), transmembrane region"/>
    <property type="match status" value="1"/>
</dbReference>
<name>A0ABW2UY19_9BACI</name>
<dbReference type="InterPro" id="IPR023408">
    <property type="entry name" value="MscS_beta-dom_sf"/>
</dbReference>
<comment type="similarity">
    <text evidence="2">Belongs to the MscS (TC 1.A.23) family.</text>
</comment>
<organism evidence="11 12">
    <name type="scientific">Lentibacillus kimchii</name>
    <dbReference type="NCBI Taxonomy" id="1542911"/>
    <lineage>
        <taxon>Bacteria</taxon>
        <taxon>Bacillati</taxon>
        <taxon>Bacillota</taxon>
        <taxon>Bacilli</taxon>
        <taxon>Bacillales</taxon>
        <taxon>Bacillaceae</taxon>
        <taxon>Lentibacillus</taxon>
    </lineage>
</organism>
<dbReference type="InterPro" id="IPR045276">
    <property type="entry name" value="YbiO_bact"/>
</dbReference>
<keyword evidence="5 7" id="KW-1133">Transmembrane helix</keyword>
<dbReference type="Gene3D" id="2.30.30.60">
    <property type="match status" value="1"/>
</dbReference>
<dbReference type="Pfam" id="PF21082">
    <property type="entry name" value="MS_channel_3rd"/>
    <property type="match status" value="1"/>
</dbReference>
<dbReference type="RefSeq" id="WP_382359191.1">
    <property type="nucleotide sequence ID" value="NZ_JBHTGR010000030.1"/>
</dbReference>
<comment type="subcellular location">
    <subcellularLocation>
        <location evidence="1">Cell membrane</location>
        <topology evidence="1">Multi-pass membrane protein</topology>
    </subcellularLocation>
</comment>
<evidence type="ECO:0000259" key="10">
    <source>
        <dbReference type="Pfam" id="PF21088"/>
    </source>
</evidence>
<keyword evidence="6 7" id="KW-0472">Membrane</keyword>
<comment type="caution">
    <text evidence="11">The sequence shown here is derived from an EMBL/GenBank/DDBJ whole genome shotgun (WGS) entry which is preliminary data.</text>
</comment>
<feature type="domain" description="Mechanosensitive ion channel MscS C-terminal" evidence="9">
    <location>
        <begin position="192"/>
        <end position="275"/>
    </location>
</feature>
<evidence type="ECO:0000259" key="9">
    <source>
        <dbReference type="Pfam" id="PF21082"/>
    </source>
</evidence>
<feature type="transmembrane region" description="Helical" evidence="7">
    <location>
        <begin position="79"/>
        <end position="98"/>
    </location>
</feature>
<keyword evidence="4 7" id="KW-0812">Transmembrane</keyword>
<evidence type="ECO:0000256" key="7">
    <source>
        <dbReference type="SAM" id="Phobius"/>
    </source>
</evidence>
<evidence type="ECO:0000256" key="6">
    <source>
        <dbReference type="ARBA" id="ARBA00023136"/>
    </source>
</evidence>
<dbReference type="PANTHER" id="PTHR30460">
    <property type="entry name" value="MODERATE CONDUCTANCE MECHANOSENSITIVE CHANNEL YBIO"/>
    <property type="match status" value="1"/>
</dbReference>
<evidence type="ECO:0000313" key="12">
    <source>
        <dbReference type="Proteomes" id="UP001596620"/>
    </source>
</evidence>
<dbReference type="InterPro" id="IPR049278">
    <property type="entry name" value="MS_channel_C"/>
</dbReference>
<evidence type="ECO:0000256" key="1">
    <source>
        <dbReference type="ARBA" id="ARBA00004651"/>
    </source>
</evidence>
<evidence type="ECO:0000259" key="8">
    <source>
        <dbReference type="Pfam" id="PF00924"/>
    </source>
</evidence>
<dbReference type="EMBL" id="JBHTGR010000030">
    <property type="protein sequence ID" value="MFC7747471.1"/>
    <property type="molecule type" value="Genomic_DNA"/>
</dbReference>
<proteinExistence type="inferred from homology"/>
<evidence type="ECO:0000256" key="4">
    <source>
        <dbReference type="ARBA" id="ARBA00022692"/>
    </source>
</evidence>
<reference evidence="12" key="1">
    <citation type="journal article" date="2019" name="Int. J. Syst. Evol. Microbiol.">
        <title>The Global Catalogue of Microorganisms (GCM) 10K type strain sequencing project: providing services to taxonomists for standard genome sequencing and annotation.</title>
        <authorList>
            <consortium name="The Broad Institute Genomics Platform"/>
            <consortium name="The Broad Institute Genome Sequencing Center for Infectious Disease"/>
            <person name="Wu L."/>
            <person name="Ma J."/>
        </authorList>
    </citation>
    <scope>NUCLEOTIDE SEQUENCE [LARGE SCALE GENOMIC DNA]</scope>
    <source>
        <strain evidence="12">JCM 30234</strain>
    </source>
</reference>
<dbReference type="InterPro" id="IPR010920">
    <property type="entry name" value="LSM_dom_sf"/>
</dbReference>
<evidence type="ECO:0000256" key="2">
    <source>
        <dbReference type="ARBA" id="ARBA00008017"/>
    </source>
</evidence>
<dbReference type="SUPFAM" id="SSF50182">
    <property type="entry name" value="Sm-like ribonucleoproteins"/>
    <property type="match status" value="1"/>
</dbReference>
<protein>
    <submittedName>
        <fullName evidence="11">Mechanosensitive ion channel family protein</fullName>
    </submittedName>
</protein>
<dbReference type="Pfam" id="PF00924">
    <property type="entry name" value="MS_channel_2nd"/>
    <property type="match status" value="1"/>
</dbReference>
<feature type="transmembrane region" description="Helical" evidence="7">
    <location>
        <begin position="104"/>
        <end position="133"/>
    </location>
</feature>
<dbReference type="InterPro" id="IPR011066">
    <property type="entry name" value="MscS_channel_C_sf"/>
</dbReference>
<keyword evidence="3" id="KW-1003">Cell membrane</keyword>
<dbReference type="Gene3D" id="3.30.70.100">
    <property type="match status" value="1"/>
</dbReference>
<evidence type="ECO:0000256" key="3">
    <source>
        <dbReference type="ARBA" id="ARBA00022475"/>
    </source>
</evidence>
<evidence type="ECO:0000313" key="11">
    <source>
        <dbReference type="EMBL" id="MFC7747471.1"/>
    </source>
</evidence>
<dbReference type="SUPFAM" id="SSF82689">
    <property type="entry name" value="Mechanosensitive channel protein MscS (YggB), C-terminal domain"/>
    <property type="match status" value="1"/>
</dbReference>
<feature type="domain" description="Mechanosensitive ion channel transmembrane helices 2/3" evidence="10">
    <location>
        <begin position="78"/>
        <end position="119"/>
    </location>
</feature>
<feature type="domain" description="Mechanosensitive ion channel MscS" evidence="8">
    <location>
        <begin position="121"/>
        <end position="184"/>
    </location>
</feature>
<evidence type="ECO:0000256" key="5">
    <source>
        <dbReference type="ARBA" id="ARBA00022989"/>
    </source>
</evidence>
<accession>A0ABW2UY19</accession>
<gene>
    <name evidence="11" type="ORF">ACFQU8_09540</name>
</gene>
<dbReference type="InterPro" id="IPR011014">
    <property type="entry name" value="MscS_channel_TM-2"/>
</dbReference>
<dbReference type="Gene3D" id="1.10.287.1260">
    <property type="match status" value="1"/>
</dbReference>